<evidence type="ECO:0000259" key="3">
    <source>
        <dbReference type="PROSITE" id="PS51229"/>
    </source>
</evidence>
<dbReference type="InterPro" id="IPR009060">
    <property type="entry name" value="UBA-like_sf"/>
</dbReference>
<keyword evidence="1" id="KW-0833">Ubl conjugation pathway</keyword>
<dbReference type="InterPro" id="IPR042460">
    <property type="entry name" value="DCN1-like_PONY"/>
</dbReference>
<feature type="domain" description="DCUN1" evidence="3">
    <location>
        <begin position="65"/>
        <end position="261"/>
    </location>
</feature>
<dbReference type="PANTHER" id="PTHR12281">
    <property type="entry name" value="RP42 RELATED"/>
    <property type="match status" value="1"/>
</dbReference>
<dbReference type="CDD" id="cd14348">
    <property type="entry name" value="UBA_p47"/>
    <property type="match status" value="1"/>
</dbReference>
<dbReference type="Gene3D" id="1.10.238.200">
    <property type="entry name" value="Cullin, PONY binding domain"/>
    <property type="match status" value="1"/>
</dbReference>
<dbReference type="PROSITE" id="PS51229">
    <property type="entry name" value="DCUN1"/>
    <property type="match status" value="1"/>
</dbReference>
<dbReference type="Gene3D" id="1.10.8.10">
    <property type="entry name" value="DNA helicase RuvA subunit, C-terminal domain"/>
    <property type="match status" value="1"/>
</dbReference>
<evidence type="ECO:0000313" key="5">
    <source>
        <dbReference type="Proteomes" id="UP001498771"/>
    </source>
</evidence>
<proteinExistence type="predicted"/>
<keyword evidence="5" id="KW-1185">Reference proteome</keyword>
<dbReference type="Gene3D" id="1.10.238.10">
    <property type="entry name" value="EF-hand"/>
    <property type="match status" value="1"/>
</dbReference>
<organism evidence="4 5">
    <name type="scientific">Myxozyma melibiosi</name>
    <dbReference type="NCBI Taxonomy" id="54550"/>
    <lineage>
        <taxon>Eukaryota</taxon>
        <taxon>Fungi</taxon>
        <taxon>Dikarya</taxon>
        <taxon>Ascomycota</taxon>
        <taxon>Saccharomycotina</taxon>
        <taxon>Lipomycetes</taxon>
        <taxon>Lipomycetales</taxon>
        <taxon>Lipomycetaceae</taxon>
        <taxon>Myxozyma</taxon>
    </lineage>
</organism>
<dbReference type="Pfam" id="PF14555">
    <property type="entry name" value="UBA_4"/>
    <property type="match status" value="1"/>
</dbReference>
<dbReference type="EMBL" id="JBBJBU010000005">
    <property type="protein sequence ID" value="KAK7205275.1"/>
    <property type="molecule type" value="Genomic_DNA"/>
</dbReference>
<evidence type="ECO:0000256" key="2">
    <source>
        <dbReference type="RuleBase" id="RU410713"/>
    </source>
</evidence>
<dbReference type="SUPFAM" id="SSF46934">
    <property type="entry name" value="UBA-like"/>
    <property type="match status" value="1"/>
</dbReference>
<evidence type="ECO:0000313" key="4">
    <source>
        <dbReference type="EMBL" id="KAK7205275.1"/>
    </source>
</evidence>
<evidence type="ECO:0000256" key="1">
    <source>
        <dbReference type="ARBA" id="ARBA00022786"/>
    </source>
</evidence>
<comment type="caution">
    <text evidence="4">The sequence shown here is derived from an EMBL/GenBank/DDBJ whole genome shotgun (WGS) entry which is preliminary data.</text>
</comment>
<protein>
    <recommendedName>
        <fullName evidence="2">Defective in cullin neddylation protein</fullName>
    </recommendedName>
</protein>
<dbReference type="RefSeq" id="XP_064768308.1">
    <property type="nucleotide sequence ID" value="XM_064912496.1"/>
</dbReference>
<name>A0ABR1F625_9ASCO</name>
<sequence>MFRLLTDPQSSITPTQRNVINQFVSATGASVRVATSYLRAHGWNIDVAVSEYYDGSGVGGASAKKDTKALTAIFDKYKDPEDPSTIGLDGTIAFIQDDLGIDLEDPFVLALACKLEAPTVGQFSKDGFIKGWQALNADSIPKMKKACEKLRSEYATDMDLFKQVYRFTFTFVRPPGQRNLPIETAVEYWNLLLGDKFPSPEVLKSWTTFVQEEYKRVISKDTWNMLWEFNESVLKSEQGLDSYDPEGAWPSIFDEYVAYTKKSKE</sequence>
<dbReference type="PANTHER" id="PTHR12281:SF31">
    <property type="entry name" value="DCN1-LIKE PROTEIN 3"/>
    <property type="match status" value="1"/>
</dbReference>
<dbReference type="Pfam" id="PF03556">
    <property type="entry name" value="Cullin_binding"/>
    <property type="match status" value="1"/>
</dbReference>
<dbReference type="InterPro" id="IPR005176">
    <property type="entry name" value="PONY_dom"/>
</dbReference>
<dbReference type="GeneID" id="90038008"/>
<gene>
    <name evidence="4" type="ORF">BZA70DRAFT_277755</name>
</gene>
<dbReference type="Proteomes" id="UP001498771">
    <property type="component" value="Unassembled WGS sequence"/>
</dbReference>
<accession>A0ABR1F625</accession>
<comment type="function">
    <text evidence="2">Neddylation of cullins play an essential role in the regulation of SCF-type complexes activity.</text>
</comment>
<dbReference type="InterPro" id="IPR014764">
    <property type="entry name" value="DCN-prot"/>
</dbReference>
<reference evidence="4 5" key="1">
    <citation type="submission" date="2024-03" db="EMBL/GenBank/DDBJ databases">
        <title>Genome-scale model development and genomic sequencing of the oleaginous clade Lipomyces.</title>
        <authorList>
            <consortium name="Lawrence Berkeley National Laboratory"/>
            <person name="Czajka J.J."/>
            <person name="Han Y."/>
            <person name="Kim J."/>
            <person name="Mondo S.J."/>
            <person name="Hofstad B.A."/>
            <person name="Robles A."/>
            <person name="Haridas S."/>
            <person name="Riley R."/>
            <person name="LaButti K."/>
            <person name="Pangilinan J."/>
            <person name="Andreopoulos W."/>
            <person name="Lipzen A."/>
            <person name="Yan J."/>
            <person name="Wang M."/>
            <person name="Ng V."/>
            <person name="Grigoriev I.V."/>
            <person name="Spatafora J.W."/>
            <person name="Magnuson J.K."/>
            <person name="Baker S.E."/>
            <person name="Pomraning K.R."/>
        </authorList>
    </citation>
    <scope>NUCLEOTIDE SEQUENCE [LARGE SCALE GENOMIC DNA]</scope>
    <source>
        <strain evidence="4 5">Phaff 52-87</strain>
    </source>
</reference>